<evidence type="ECO:0000313" key="9">
    <source>
        <dbReference type="Proteomes" id="UP000196036"/>
    </source>
</evidence>
<dbReference type="GO" id="GO:0006004">
    <property type="term" value="P:fucose metabolic process"/>
    <property type="evidence" value="ECO:0007669"/>
    <property type="project" value="InterPro"/>
</dbReference>
<dbReference type="Pfam" id="PF01120">
    <property type="entry name" value="Alpha_L_fucos"/>
    <property type="match status" value="1"/>
</dbReference>
<evidence type="ECO:0000313" key="8">
    <source>
        <dbReference type="EMBL" id="OUQ65095.1"/>
    </source>
</evidence>
<keyword evidence="4" id="KW-0732">Signal</keyword>
<evidence type="ECO:0000256" key="1">
    <source>
        <dbReference type="ARBA" id="ARBA00004071"/>
    </source>
</evidence>
<evidence type="ECO:0000256" key="6">
    <source>
        <dbReference type="ARBA" id="ARBA00023295"/>
    </source>
</evidence>
<keyword evidence="6" id="KW-0326">Glycosidase</keyword>
<dbReference type="EC" id="3.2.1.51" evidence="3"/>
<comment type="caution">
    <text evidence="8">The sequence shown here is derived from an EMBL/GenBank/DDBJ whole genome shotgun (WGS) entry which is preliminary data.</text>
</comment>
<dbReference type="Proteomes" id="UP000196036">
    <property type="component" value="Unassembled WGS sequence"/>
</dbReference>
<accession>A0A1Y4V7H5</accession>
<evidence type="ECO:0000256" key="5">
    <source>
        <dbReference type="ARBA" id="ARBA00022801"/>
    </source>
</evidence>
<dbReference type="Gene3D" id="3.20.20.80">
    <property type="entry name" value="Glycosidases"/>
    <property type="match status" value="1"/>
</dbReference>
<dbReference type="InterPro" id="IPR000933">
    <property type="entry name" value="Glyco_hydro_29"/>
</dbReference>
<evidence type="ECO:0000256" key="3">
    <source>
        <dbReference type="ARBA" id="ARBA00012662"/>
    </source>
</evidence>
<dbReference type="SUPFAM" id="SSF51445">
    <property type="entry name" value="(Trans)glycosidases"/>
    <property type="match status" value="1"/>
</dbReference>
<proteinExistence type="inferred from homology"/>
<dbReference type="InterPro" id="IPR057739">
    <property type="entry name" value="Glyco_hydro_29_N"/>
</dbReference>
<gene>
    <name evidence="8" type="ORF">B5E52_15975</name>
</gene>
<comment type="function">
    <text evidence="1">Alpha-L-fucosidase is responsible for hydrolyzing the alpha-1,6-linked fucose joined to the reducing-end N-acetylglucosamine of the carbohydrate moieties of glycoproteins.</text>
</comment>
<evidence type="ECO:0000256" key="2">
    <source>
        <dbReference type="ARBA" id="ARBA00007951"/>
    </source>
</evidence>
<feature type="domain" description="Glycoside hydrolase family 29 N-terminal" evidence="7">
    <location>
        <begin position="34"/>
        <end position="375"/>
    </location>
</feature>
<dbReference type="Gene3D" id="2.60.40.1180">
    <property type="entry name" value="Golgi alpha-mannosidase II"/>
    <property type="match status" value="1"/>
</dbReference>
<dbReference type="RefSeq" id="WP_008020422.1">
    <property type="nucleotide sequence ID" value="NZ_JABFIB010000025.1"/>
</dbReference>
<sequence length="469" mass="53873">MKKVLSLIACIGLSLALNAQNKKVFGTKDGELIHESSESYEWPTDAKVLEKLDKWQDVKFGIMYHWGIYSVPGITESWLLCSEDRFTKRRQRVAPDKPYDEFKKWYWGLADSFNPVKFEPSRWADIAKEAGCKYLIFTTKHHDGFCMYDSKYSDYGITKGPYKNGKYADVTKHLFDAFRQKGFMIGTYFSKPDWHHTDYWDPFWSTPTRNVNYDVKKYPKKWANFQKFTANQIDELMTNYGNVDILWLDGGWVRKPEQDIKMDEIVEKARIKQPGLIVADRTVPGRNENYQTPERVVPEKQINNPWETCIPLAKTWGWSPDSEYKSCSWVINMLAEIVAKGGNLALNIGPTPEGEIEQDAIDRLKEVGAWLKQNGAAIYATRTTPNYNCGKVWFTANKDGKTLYAIYALPEKETLPATIEWEGNEPTGKMTLLQNGKSVKYSCKGGKVTVTLPEGLKNEPLAFSFKVKK</sequence>
<dbReference type="SMART" id="SM00812">
    <property type="entry name" value="Alpha_L_fucos"/>
    <property type="match status" value="1"/>
</dbReference>
<dbReference type="InterPro" id="IPR017853">
    <property type="entry name" value="GH"/>
</dbReference>
<dbReference type="PRINTS" id="PR00741">
    <property type="entry name" value="GLHYDRLASE29"/>
</dbReference>
<dbReference type="PIRSF" id="PIRSF001092">
    <property type="entry name" value="Alpha-L-fucosidase"/>
    <property type="match status" value="1"/>
</dbReference>
<evidence type="ECO:0000259" key="7">
    <source>
        <dbReference type="Pfam" id="PF01120"/>
    </source>
</evidence>
<dbReference type="InterPro" id="IPR016286">
    <property type="entry name" value="FUC_metazoa-typ"/>
</dbReference>
<dbReference type="PANTHER" id="PTHR10030">
    <property type="entry name" value="ALPHA-L-FUCOSIDASE"/>
    <property type="match status" value="1"/>
</dbReference>
<protein>
    <recommendedName>
        <fullName evidence="3">alpha-L-fucosidase</fullName>
        <ecNumber evidence="3">3.2.1.51</ecNumber>
    </recommendedName>
</protein>
<reference evidence="9" key="1">
    <citation type="submission" date="2017-04" db="EMBL/GenBank/DDBJ databases">
        <title>Function of individual gut microbiota members based on whole genome sequencing of pure cultures obtained from chicken caecum.</title>
        <authorList>
            <person name="Medvecky M."/>
            <person name="Cejkova D."/>
            <person name="Polansky O."/>
            <person name="Karasova D."/>
            <person name="Kubasova T."/>
            <person name="Cizek A."/>
            <person name="Rychlik I."/>
        </authorList>
    </citation>
    <scope>NUCLEOTIDE SEQUENCE [LARGE SCALE GENOMIC DNA]</scope>
    <source>
        <strain evidence="9">An109</strain>
    </source>
</reference>
<evidence type="ECO:0000256" key="4">
    <source>
        <dbReference type="ARBA" id="ARBA00022729"/>
    </source>
</evidence>
<name>A0A1Y4V7H5_9BACE</name>
<dbReference type="EMBL" id="NFLW01000033">
    <property type="protein sequence ID" value="OUQ65095.1"/>
    <property type="molecule type" value="Genomic_DNA"/>
</dbReference>
<dbReference type="AlphaFoldDB" id="A0A1Y4V7H5"/>
<dbReference type="GO" id="GO:0016139">
    <property type="term" value="P:glycoside catabolic process"/>
    <property type="evidence" value="ECO:0007669"/>
    <property type="project" value="TreeGrafter"/>
</dbReference>
<dbReference type="GO" id="GO:0004560">
    <property type="term" value="F:alpha-L-fucosidase activity"/>
    <property type="evidence" value="ECO:0007669"/>
    <property type="project" value="InterPro"/>
</dbReference>
<keyword evidence="5" id="KW-0378">Hydrolase</keyword>
<dbReference type="PANTHER" id="PTHR10030:SF37">
    <property type="entry name" value="ALPHA-L-FUCOSIDASE-RELATED"/>
    <property type="match status" value="1"/>
</dbReference>
<organism evidence="8 9">
    <name type="scientific">Bacteroides xylanisolvens</name>
    <dbReference type="NCBI Taxonomy" id="371601"/>
    <lineage>
        <taxon>Bacteria</taxon>
        <taxon>Pseudomonadati</taxon>
        <taxon>Bacteroidota</taxon>
        <taxon>Bacteroidia</taxon>
        <taxon>Bacteroidales</taxon>
        <taxon>Bacteroidaceae</taxon>
        <taxon>Bacteroides</taxon>
    </lineage>
</organism>
<dbReference type="GO" id="GO:0005764">
    <property type="term" value="C:lysosome"/>
    <property type="evidence" value="ECO:0007669"/>
    <property type="project" value="TreeGrafter"/>
</dbReference>
<comment type="similarity">
    <text evidence="2">Belongs to the glycosyl hydrolase 29 family.</text>
</comment>
<dbReference type="InterPro" id="IPR013780">
    <property type="entry name" value="Glyco_hydro_b"/>
</dbReference>